<evidence type="ECO:0000256" key="1">
    <source>
        <dbReference type="SAM" id="SignalP"/>
    </source>
</evidence>
<keyword evidence="1" id="KW-0732">Signal</keyword>
<sequence>MKKSAILTALSIGVLSMSVAFANPAAVAQVRNNSVEVMKILNQANGNNNAQVLRQAEAYAAPYFDFEGMTALAVGMPWRKATPAQKSQLVTLFKDRLINQYAQAMSAYKGAKVEVSDKTVKRGNSVIVQAKITPVGKPVIDAQFMTRPSDGKYRIYNATFAGVSPIDGYKIQFRDIINKKGIDGLIADLRAKNGR</sequence>
<dbReference type="Gene3D" id="3.10.450.710">
    <property type="entry name" value="Tgt2/MlaC"/>
    <property type="match status" value="1"/>
</dbReference>
<feature type="chain" id="PRO_5016887917" evidence="1">
    <location>
        <begin position="23"/>
        <end position="195"/>
    </location>
</feature>
<organism evidence="2 3">
    <name type="scientific">Alysiella crassa</name>
    <dbReference type="NCBI Taxonomy" id="153491"/>
    <lineage>
        <taxon>Bacteria</taxon>
        <taxon>Pseudomonadati</taxon>
        <taxon>Pseudomonadota</taxon>
        <taxon>Betaproteobacteria</taxon>
        <taxon>Neisseriales</taxon>
        <taxon>Neisseriaceae</taxon>
        <taxon>Alysiella</taxon>
    </lineage>
</organism>
<feature type="signal peptide" evidence="1">
    <location>
        <begin position="1"/>
        <end position="22"/>
    </location>
</feature>
<accession>A0A376BRY3</accession>
<dbReference type="STRING" id="1120980.GCA_000745955_01288"/>
<name>A0A376BRY3_9NEIS</name>
<dbReference type="OrthoDB" id="9798905at2"/>
<gene>
    <name evidence="2" type="primary">mlaC</name>
    <name evidence="2" type="ORF">NCTC10283_01426</name>
</gene>
<dbReference type="PANTHER" id="PTHR36573:SF1">
    <property type="entry name" value="INTERMEMBRANE PHOSPHOLIPID TRANSPORT SYSTEM BINDING PROTEIN MLAC"/>
    <property type="match status" value="1"/>
</dbReference>
<reference evidence="2 3" key="1">
    <citation type="submission" date="2018-06" db="EMBL/GenBank/DDBJ databases">
        <authorList>
            <consortium name="Pathogen Informatics"/>
            <person name="Doyle S."/>
        </authorList>
    </citation>
    <scope>NUCLEOTIDE SEQUENCE [LARGE SCALE GENOMIC DNA]</scope>
    <source>
        <strain evidence="2 3">NCTC10283</strain>
    </source>
</reference>
<dbReference type="AlphaFoldDB" id="A0A376BRY3"/>
<dbReference type="EMBL" id="UFSO01000003">
    <property type="protein sequence ID" value="SSY79659.1"/>
    <property type="molecule type" value="Genomic_DNA"/>
</dbReference>
<dbReference type="PANTHER" id="PTHR36573">
    <property type="entry name" value="INTERMEMBRANE PHOSPHOLIPID TRANSPORT SYSTEM BINDING PROTEIN MLAC"/>
    <property type="match status" value="1"/>
</dbReference>
<dbReference type="InterPro" id="IPR042245">
    <property type="entry name" value="Tgt2/MlaC_sf"/>
</dbReference>
<evidence type="ECO:0000313" key="2">
    <source>
        <dbReference type="EMBL" id="SSY79659.1"/>
    </source>
</evidence>
<dbReference type="Pfam" id="PF05494">
    <property type="entry name" value="MlaC"/>
    <property type="match status" value="1"/>
</dbReference>
<dbReference type="InterPro" id="IPR008869">
    <property type="entry name" value="MlaC/ttg2D"/>
</dbReference>
<protein>
    <submittedName>
        <fullName evidence="2">Probable phospholipid-binding protein mlaC</fullName>
    </submittedName>
</protein>
<keyword evidence="3" id="KW-1185">Reference proteome</keyword>
<dbReference type="RefSeq" id="WP_034292799.1">
    <property type="nucleotide sequence ID" value="NZ_CP091519.2"/>
</dbReference>
<dbReference type="Proteomes" id="UP000254209">
    <property type="component" value="Unassembled WGS sequence"/>
</dbReference>
<proteinExistence type="predicted"/>
<evidence type="ECO:0000313" key="3">
    <source>
        <dbReference type="Proteomes" id="UP000254209"/>
    </source>
</evidence>